<feature type="chain" id="PRO_5042810330" description="TLC domain-containing protein" evidence="7">
    <location>
        <begin position="16"/>
        <end position="231"/>
    </location>
</feature>
<dbReference type="Pfam" id="PF03798">
    <property type="entry name" value="TRAM_LAG1_CLN8"/>
    <property type="match status" value="1"/>
</dbReference>
<keyword evidence="3 6" id="KW-1133">Transmembrane helix</keyword>
<evidence type="ECO:0000256" key="4">
    <source>
        <dbReference type="ARBA" id="ARBA00023136"/>
    </source>
</evidence>
<keyword evidence="2 5" id="KW-0812">Transmembrane</keyword>
<feature type="transmembrane region" description="Helical" evidence="6">
    <location>
        <begin position="88"/>
        <end position="108"/>
    </location>
</feature>
<evidence type="ECO:0000313" key="9">
    <source>
        <dbReference type="EMBL" id="KAK4797877.1"/>
    </source>
</evidence>
<feature type="transmembrane region" description="Helical" evidence="6">
    <location>
        <begin position="192"/>
        <end position="216"/>
    </location>
</feature>
<comment type="caution">
    <text evidence="9">The sequence shown here is derived from an EMBL/GenBank/DDBJ whole genome shotgun (WGS) entry which is preliminary data.</text>
</comment>
<accession>A0AAN7M4P0</accession>
<keyword evidence="10" id="KW-1185">Reference proteome</keyword>
<organism evidence="9 10">
    <name type="scientific">Trapa natans</name>
    <name type="common">Water chestnut</name>
    <dbReference type="NCBI Taxonomy" id="22666"/>
    <lineage>
        <taxon>Eukaryota</taxon>
        <taxon>Viridiplantae</taxon>
        <taxon>Streptophyta</taxon>
        <taxon>Embryophyta</taxon>
        <taxon>Tracheophyta</taxon>
        <taxon>Spermatophyta</taxon>
        <taxon>Magnoliopsida</taxon>
        <taxon>eudicotyledons</taxon>
        <taxon>Gunneridae</taxon>
        <taxon>Pentapetalae</taxon>
        <taxon>rosids</taxon>
        <taxon>malvids</taxon>
        <taxon>Myrtales</taxon>
        <taxon>Lythraceae</taxon>
        <taxon>Trapa</taxon>
    </lineage>
</organism>
<dbReference type="PANTHER" id="PTHR31766:SF2">
    <property type="entry name" value="GLABROUS1 ENHANCER-BINDING PROTEIN-LIKE 2"/>
    <property type="match status" value="1"/>
</dbReference>
<keyword evidence="4 5" id="KW-0472">Membrane</keyword>
<dbReference type="EMBL" id="JAXQNO010000005">
    <property type="protein sequence ID" value="KAK4797877.1"/>
    <property type="molecule type" value="Genomic_DNA"/>
</dbReference>
<evidence type="ECO:0000256" key="1">
    <source>
        <dbReference type="ARBA" id="ARBA00004141"/>
    </source>
</evidence>
<evidence type="ECO:0000256" key="7">
    <source>
        <dbReference type="SAM" id="SignalP"/>
    </source>
</evidence>
<evidence type="ECO:0000256" key="5">
    <source>
        <dbReference type="PROSITE-ProRule" id="PRU00205"/>
    </source>
</evidence>
<comment type="subcellular location">
    <subcellularLocation>
        <location evidence="1">Membrane</location>
        <topology evidence="1">Multi-pass membrane protein</topology>
    </subcellularLocation>
</comment>
<feature type="signal peptide" evidence="7">
    <location>
        <begin position="1"/>
        <end position="15"/>
    </location>
</feature>
<dbReference type="SMART" id="SM00724">
    <property type="entry name" value="TLC"/>
    <property type="match status" value="1"/>
</dbReference>
<feature type="transmembrane region" description="Helical" evidence="6">
    <location>
        <begin position="155"/>
        <end position="180"/>
    </location>
</feature>
<proteinExistence type="predicted"/>
<name>A0AAN7M4P0_TRANT</name>
<evidence type="ECO:0000313" key="10">
    <source>
        <dbReference type="Proteomes" id="UP001346149"/>
    </source>
</evidence>
<evidence type="ECO:0000259" key="8">
    <source>
        <dbReference type="PROSITE" id="PS50922"/>
    </source>
</evidence>
<evidence type="ECO:0000256" key="2">
    <source>
        <dbReference type="ARBA" id="ARBA00022692"/>
    </source>
</evidence>
<dbReference type="InterPro" id="IPR006634">
    <property type="entry name" value="TLC-dom"/>
</dbReference>
<keyword evidence="7" id="KW-0732">Signal</keyword>
<dbReference type="AlphaFoldDB" id="A0AAN7M4P0"/>
<gene>
    <name evidence="9" type="ORF">SAY86_030203</name>
</gene>
<dbReference type="Proteomes" id="UP001346149">
    <property type="component" value="Unassembled WGS sequence"/>
</dbReference>
<dbReference type="InterPro" id="IPR040327">
    <property type="entry name" value="At5g14285-like"/>
</dbReference>
<dbReference type="GO" id="GO:0016020">
    <property type="term" value="C:membrane"/>
    <property type="evidence" value="ECO:0007669"/>
    <property type="project" value="UniProtKB-SubCell"/>
</dbReference>
<feature type="transmembrane region" description="Helical" evidence="6">
    <location>
        <begin position="115"/>
        <end position="135"/>
    </location>
</feature>
<dbReference type="PROSITE" id="PS50922">
    <property type="entry name" value="TLC"/>
    <property type="match status" value="1"/>
</dbReference>
<reference evidence="9 10" key="1">
    <citation type="journal article" date="2023" name="Hortic Res">
        <title>Pangenome of water caltrop reveals structural variations and asymmetric subgenome divergence after allopolyploidization.</title>
        <authorList>
            <person name="Zhang X."/>
            <person name="Chen Y."/>
            <person name="Wang L."/>
            <person name="Yuan Y."/>
            <person name="Fang M."/>
            <person name="Shi L."/>
            <person name="Lu R."/>
            <person name="Comes H.P."/>
            <person name="Ma Y."/>
            <person name="Chen Y."/>
            <person name="Huang G."/>
            <person name="Zhou Y."/>
            <person name="Zheng Z."/>
            <person name="Qiu Y."/>
        </authorList>
    </citation>
    <scope>NUCLEOTIDE SEQUENCE [LARGE SCALE GENOMIC DNA]</scope>
    <source>
        <strain evidence="9">F231</strain>
    </source>
</reference>
<feature type="domain" description="TLC" evidence="8">
    <location>
        <begin position="20"/>
        <end position="224"/>
    </location>
</feature>
<evidence type="ECO:0000256" key="6">
    <source>
        <dbReference type="SAM" id="Phobius"/>
    </source>
</evidence>
<dbReference type="PANTHER" id="PTHR31766">
    <property type="entry name" value="GLABROUS1 ENHANCER-BINDING PROTEIN-LIKE 2"/>
    <property type="match status" value="1"/>
</dbReference>
<evidence type="ECO:0000256" key="3">
    <source>
        <dbReference type="ARBA" id="ARBA00022989"/>
    </source>
</evidence>
<protein>
    <recommendedName>
        <fullName evidence="8">TLC domain-containing protein</fullName>
    </recommendedName>
</protein>
<sequence length="231" mass="26031">MFILIYLAAYFVVFRDWTPKTRPEAASCMISFFHGTPSAVLASIALFADQNLTFSSPNTVSESLVLEFSIAYFLTDLLHYILFYPADLLFIAHHVVTLHVLVSCRYLVAHGSYAVLFLLILAEVTSACQNTWTLARARREDVPFAAKLYAFITPPFYALYTIVRGVVAPVFVFKMGAFYVSGQAADGLVPKWAWISWMAVIIIALLVSISWIYGLWCELCTEKTDKIKKKI</sequence>